<feature type="transmembrane region" description="Helical" evidence="7">
    <location>
        <begin position="237"/>
        <end position="260"/>
    </location>
</feature>
<accession>A0A813QNC9</accession>
<evidence type="ECO:0000256" key="2">
    <source>
        <dbReference type="ARBA" id="ARBA00022448"/>
    </source>
</evidence>
<dbReference type="EMBL" id="CAJNOG010000008">
    <property type="protein sequence ID" value="CAF0739776.1"/>
    <property type="molecule type" value="Genomic_DNA"/>
</dbReference>
<dbReference type="InterPro" id="IPR023271">
    <property type="entry name" value="Aquaporin-like"/>
</dbReference>
<dbReference type="PANTHER" id="PTHR30520:SF6">
    <property type="entry name" value="FORMATE_NITRATE FAMILY TRANSPORTER (EUROFUNG)"/>
    <property type="match status" value="1"/>
</dbReference>
<dbReference type="Gene3D" id="1.20.1080.10">
    <property type="entry name" value="Glycerol uptake facilitator protein"/>
    <property type="match status" value="1"/>
</dbReference>
<dbReference type="Proteomes" id="UP000663891">
    <property type="component" value="Unassembled WGS sequence"/>
</dbReference>
<evidence type="ECO:0008006" key="11">
    <source>
        <dbReference type="Google" id="ProtNLM"/>
    </source>
</evidence>
<dbReference type="NCBIfam" id="TIGR00790">
    <property type="entry name" value="fnt"/>
    <property type="match status" value="1"/>
</dbReference>
<dbReference type="GO" id="GO:0015513">
    <property type="term" value="F:high-affinity secondary active nitrite transmembrane transporter activity"/>
    <property type="evidence" value="ECO:0007669"/>
    <property type="project" value="TreeGrafter"/>
</dbReference>
<feature type="transmembrane region" description="Helical" evidence="7">
    <location>
        <begin position="112"/>
        <end position="138"/>
    </location>
</feature>
<comment type="caution">
    <text evidence="9">The sequence shown here is derived from an EMBL/GenBank/DDBJ whole genome shotgun (WGS) entry which is preliminary data.</text>
</comment>
<comment type="subcellular location">
    <subcellularLocation>
        <location evidence="1">Membrane</location>
        <topology evidence="1">Multi-pass membrane protein</topology>
    </subcellularLocation>
</comment>
<dbReference type="Proteomes" id="UP000663845">
    <property type="component" value="Unassembled WGS sequence"/>
</dbReference>
<evidence type="ECO:0000256" key="7">
    <source>
        <dbReference type="SAM" id="Phobius"/>
    </source>
</evidence>
<reference evidence="9" key="1">
    <citation type="submission" date="2021-02" db="EMBL/GenBank/DDBJ databases">
        <authorList>
            <person name="Nowell W R."/>
        </authorList>
    </citation>
    <scope>NUCLEOTIDE SEQUENCE</scope>
</reference>
<organism evidence="9 10">
    <name type="scientific">Adineta steineri</name>
    <dbReference type="NCBI Taxonomy" id="433720"/>
    <lineage>
        <taxon>Eukaryota</taxon>
        <taxon>Metazoa</taxon>
        <taxon>Spiralia</taxon>
        <taxon>Gnathifera</taxon>
        <taxon>Rotifera</taxon>
        <taxon>Eurotatoria</taxon>
        <taxon>Bdelloidea</taxon>
        <taxon>Adinetida</taxon>
        <taxon>Adinetidae</taxon>
        <taxon>Adineta</taxon>
    </lineage>
</organism>
<gene>
    <name evidence="8" type="ORF">JYZ213_LOCUS1797</name>
    <name evidence="9" type="ORF">VCS650_LOCUS2362</name>
</gene>
<evidence type="ECO:0000256" key="4">
    <source>
        <dbReference type="ARBA" id="ARBA00022989"/>
    </source>
</evidence>
<keyword evidence="2" id="KW-0813">Transport</keyword>
<dbReference type="AlphaFoldDB" id="A0A813QNC9"/>
<evidence type="ECO:0000256" key="6">
    <source>
        <dbReference type="ARBA" id="ARBA00049660"/>
    </source>
</evidence>
<keyword evidence="4 7" id="KW-1133">Transmembrane helix</keyword>
<proteinExistence type="inferred from homology"/>
<evidence type="ECO:0000313" key="9">
    <source>
        <dbReference type="EMBL" id="CAF0770826.1"/>
    </source>
</evidence>
<evidence type="ECO:0000313" key="8">
    <source>
        <dbReference type="EMBL" id="CAF0739776.1"/>
    </source>
</evidence>
<dbReference type="GO" id="GO:0005886">
    <property type="term" value="C:plasma membrane"/>
    <property type="evidence" value="ECO:0007669"/>
    <property type="project" value="TreeGrafter"/>
</dbReference>
<dbReference type="GO" id="GO:0015707">
    <property type="term" value="P:nitrite transport"/>
    <property type="evidence" value="ECO:0007669"/>
    <property type="project" value="TreeGrafter"/>
</dbReference>
<sequence>MSMSDAYNVYDTIQFISALGVKKSKQSIDHMIIKSVLAGVLLSFSGLFMLTVGGGGAPIEQNLGPGILKMVQAAVFPIGLILIVITGGELFSGNIMTLVVSTLHGKTKWHHIIISWIVSFLGNLVGCIFFQYIFVYYAGLLTHDPYRSFTVHLAETKGSTQWHQLFLKGIAGNWLVCLAIWLGTSARELVSKIVGGFLPLWLFVAVGYEHAIANMFTVQMGMILGANLSIGKYIACVMIPVTLGNILGGGLFVGVTYWYLYLIEKVDTELKIDSKLPVNNTDEIIGKNETIVEIQEL</sequence>
<feature type="transmembrane region" description="Helical" evidence="7">
    <location>
        <begin position="74"/>
        <end position="100"/>
    </location>
</feature>
<evidence type="ECO:0000256" key="5">
    <source>
        <dbReference type="ARBA" id="ARBA00023136"/>
    </source>
</evidence>
<dbReference type="InterPro" id="IPR000292">
    <property type="entry name" value="For/NO2_transpt"/>
</dbReference>
<dbReference type="Pfam" id="PF01226">
    <property type="entry name" value="Form_Nir_trans"/>
    <property type="match status" value="1"/>
</dbReference>
<dbReference type="FunFam" id="1.20.1080.10:FF:000011">
    <property type="entry name" value="Formate family transporter"/>
    <property type="match status" value="1"/>
</dbReference>
<dbReference type="EMBL" id="CAJNON010000011">
    <property type="protein sequence ID" value="CAF0770826.1"/>
    <property type="molecule type" value="Genomic_DNA"/>
</dbReference>
<evidence type="ECO:0000256" key="3">
    <source>
        <dbReference type="ARBA" id="ARBA00022692"/>
    </source>
</evidence>
<feature type="transmembrane region" description="Helical" evidence="7">
    <location>
        <begin position="165"/>
        <end position="182"/>
    </location>
</feature>
<feature type="transmembrane region" description="Helical" evidence="7">
    <location>
        <begin position="32"/>
        <end position="54"/>
    </location>
</feature>
<keyword evidence="5 7" id="KW-0472">Membrane</keyword>
<comment type="similarity">
    <text evidence="6">Belongs to the FNT transporter (TC 1.A.16) family.</text>
</comment>
<evidence type="ECO:0000256" key="1">
    <source>
        <dbReference type="ARBA" id="ARBA00004141"/>
    </source>
</evidence>
<name>A0A813QNC9_9BILA</name>
<evidence type="ECO:0000313" key="10">
    <source>
        <dbReference type="Proteomes" id="UP000663891"/>
    </source>
</evidence>
<protein>
    <recommendedName>
        <fullName evidence="11">Formate/nitrite transporter</fullName>
    </recommendedName>
</protein>
<keyword evidence="3 7" id="KW-0812">Transmembrane</keyword>
<dbReference type="PANTHER" id="PTHR30520">
    <property type="entry name" value="FORMATE TRANSPORTER-RELATED"/>
    <property type="match status" value="1"/>
</dbReference>
<dbReference type="OrthoDB" id="4829at2759"/>